<name>A0ABQ5Z841_9HYPH</name>
<keyword evidence="3" id="KW-1185">Reference proteome</keyword>
<sequence length="247" mass="27516">MGRPTITAVLNAHREGLIAKPSLESLKRNVARAQDAGFDVEVLVILDRADRLTRDVVESQSEKDFRLIETTFGDPGKARNFAVETAQGTYVAFLDADDLWGETWLVSAARIAASRQDPVVWHPEVCVYFGAAKHVFCHIDMEDDTFRPAGLAIENYWTALSFSARDIYLQNPYPGTDLTSGFGFEDWAWNMETISRGVIHKIVPGTGHVIRRKTESVSTATVRVQGVTRPNAYIRQFLGTAAKAFPR</sequence>
<gene>
    <name evidence="2" type="ORF">GCM10007923_00670</name>
</gene>
<proteinExistence type="predicted"/>
<organism evidence="2 3">
    <name type="scientific">Shinella yambaruensis</name>
    <dbReference type="NCBI Taxonomy" id="415996"/>
    <lineage>
        <taxon>Bacteria</taxon>
        <taxon>Pseudomonadati</taxon>
        <taxon>Pseudomonadota</taxon>
        <taxon>Alphaproteobacteria</taxon>
        <taxon>Hyphomicrobiales</taxon>
        <taxon>Rhizobiaceae</taxon>
        <taxon>Shinella</taxon>
    </lineage>
</organism>
<reference evidence="3" key="1">
    <citation type="journal article" date="2019" name="Int. J. Syst. Evol. Microbiol.">
        <title>The Global Catalogue of Microorganisms (GCM) 10K type strain sequencing project: providing services to taxonomists for standard genome sequencing and annotation.</title>
        <authorList>
            <consortium name="The Broad Institute Genomics Platform"/>
            <consortium name="The Broad Institute Genome Sequencing Center for Infectious Disease"/>
            <person name="Wu L."/>
            <person name="Ma J."/>
        </authorList>
    </citation>
    <scope>NUCLEOTIDE SEQUENCE [LARGE SCALE GENOMIC DNA]</scope>
    <source>
        <strain evidence="3">NBRC 102122</strain>
    </source>
</reference>
<accession>A0ABQ5Z841</accession>
<evidence type="ECO:0000313" key="3">
    <source>
        <dbReference type="Proteomes" id="UP001156702"/>
    </source>
</evidence>
<dbReference type="EMBL" id="BSOP01000001">
    <property type="protein sequence ID" value="GLR48863.1"/>
    <property type="molecule type" value="Genomic_DNA"/>
</dbReference>
<dbReference type="Pfam" id="PF00535">
    <property type="entry name" value="Glycos_transf_2"/>
    <property type="match status" value="1"/>
</dbReference>
<dbReference type="CDD" id="cd00761">
    <property type="entry name" value="Glyco_tranf_GTA_type"/>
    <property type="match status" value="1"/>
</dbReference>
<protein>
    <recommendedName>
        <fullName evidence="1">Glycosyltransferase 2-like domain-containing protein</fullName>
    </recommendedName>
</protein>
<dbReference type="InterPro" id="IPR001173">
    <property type="entry name" value="Glyco_trans_2-like"/>
</dbReference>
<evidence type="ECO:0000259" key="1">
    <source>
        <dbReference type="Pfam" id="PF00535"/>
    </source>
</evidence>
<evidence type="ECO:0000313" key="2">
    <source>
        <dbReference type="EMBL" id="GLR48863.1"/>
    </source>
</evidence>
<dbReference type="SUPFAM" id="SSF53448">
    <property type="entry name" value="Nucleotide-diphospho-sugar transferases"/>
    <property type="match status" value="1"/>
</dbReference>
<comment type="caution">
    <text evidence="2">The sequence shown here is derived from an EMBL/GenBank/DDBJ whole genome shotgun (WGS) entry which is preliminary data.</text>
</comment>
<dbReference type="PANTHER" id="PTHR22916">
    <property type="entry name" value="GLYCOSYLTRANSFERASE"/>
    <property type="match status" value="1"/>
</dbReference>
<dbReference type="RefSeq" id="WP_245081826.1">
    <property type="nucleotide sequence ID" value="NZ_BSOP01000001.1"/>
</dbReference>
<feature type="domain" description="Glycosyltransferase 2-like" evidence="1">
    <location>
        <begin position="17"/>
        <end position="107"/>
    </location>
</feature>
<dbReference type="Proteomes" id="UP001156702">
    <property type="component" value="Unassembled WGS sequence"/>
</dbReference>
<dbReference type="InterPro" id="IPR029044">
    <property type="entry name" value="Nucleotide-diphossugar_trans"/>
</dbReference>
<dbReference type="Gene3D" id="3.90.550.10">
    <property type="entry name" value="Spore Coat Polysaccharide Biosynthesis Protein SpsA, Chain A"/>
    <property type="match status" value="1"/>
</dbReference>